<dbReference type="InterPro" id="IPR000719">
    <property type="entry name" value="Prot_kinase_dom"/>
</dbReference>
<dbReference type="GO" id="GO:0044773">
    <property type="term" value="P:mitotic DNA damage checkpoint signaling"/>
    <property type="evidence" value="ECO:0007669"/>
    <property type="project" value="TreeGrafter"/>
</dbReference>
<dbReference type="eggNOG" id="KOG0578">
    <property type="taxonomic scope" value="Eukaryota"/>
</dbReference>
<dbReference type="GO" id="GO:0005634">
    <property type="term" value="C:nucleus"/>
    <property type="evidence" value="ECO:0007669"/>
    <property type="project" value="TreeGrafter"/>
</dbReference>
<proteinExistence type="predicted"/>
<dbReference type="AlphaFoldDB" id="M2SD86"/>
<evidence type="ECO:0000313" key="3">
    <source>
        <dbReference type="Proteomes" id="UP000016934"/>
    </source>
</evidence>
<dbReference type="GeneID" id="19132648"/>
<dbReference type="KEGG" id="bsc:COCSADRAFT_169766"/>
<name>M2SD86_COCSN</name>
<accession>M2SD86</accession>
<reference evidence="3" key="2">
    <citation type="journal article" date="2013" name="PLoS Genet.">
        <title>Comparative genome structure, secondary metabolite, and effector coding capacity across Cochliobolus pathogens.</title>
        <authorList>
            <person name="Condon B.J."/>
            <person name="Leng Y."/>
            <person name="Wu D."/>
            <person name="Bushley K.E."/>
            <person name="Ohm R.A."/>
            <person name="Otillar R."/>
            <person name="Martin J."/>
            <person name="Schackwitz W."/>
            <person name="Grimwood J."/>
            <person name="MohdZainudin N."/>
            <person name="Xue C."/>
            <person name="Wang R."/>
            <person name="Manning V.A."/>
            <person name="Dhillon B."/>
            <person name="Tu Z.J."/>
            <person name="Steffenson B.J."/>
            <person name="Salamov A."/>
            <person name="Sun H."/>
            <person name="Lowry S."/>
            <person name="LaButti K."/>
            <person name="Han J."/>
            <person name="Copeland A."/>
            <person name="Lindquist E."/>
            <person name="Barry K."/>
            <person name="Schmutz J."/>
            <person name="Baker S.E."/>
            <person name="Ciuffetti L.M."/>
            <person name="Grigoriev I.V."/>
            <person name="Zhong S."/>
            <person name="Turgeon B.G."/>
        </authorList>
    </citation>
    <scope>NUCLEOTIDE SEQUENCE [LARGE SCALE GENOMIC DNA]</scope>
    <source>
        <strain evidence="3">ND90Pr / ATCC 201652</strain>
    </source>
</reference>
<evidence type="ECO:0000313" key="2">
    <source>
        <dbReference type="EMBL" id="EMD65263.1"/>
    </source>
</evidence>
<dbReference type="PANTHER" id="PTHR44167:SF24">
    <property type="entry name" value="SERINE_THREONINE-PROTEIN KINASE CHK2"/>
    <property type="match status" value="1"/>
</dbReference>
<dbReference type="PROSITE" id="PS50011">
    <property type="entry name" value="PROTEIN_KINASE_DOM"/>
    <property type="match status" value="1"/>
</dbReference>
<dbReference type="PANTHER" id="PTHR44167">
    <property type="entry name" value="OVARIAN-SPECIFIC SERINE/THREONINE-PROTEIN KINASE LOK-RELATED"/>
    <property type="match status" value="1"/>
</dbReference>
<dbReference type="Proteomes" id="UP000016934">
    <property type="component" value="Unassembled WGS sequence"/>
</dbReference>
<dbReference type="Pfam" id="PF00069">
    <property type="entry name" value="Pkinase"/>
    <property type="match status" value="1"/>
</dbReference>
<feature type="domain" description="Protein kinase" evidence="1">
    <location>
        <begin position="113"/>
        <end position="418"/>
    </location>
</feature>
<protein>
    <recommendedName>
        <fullName evidence="1">Protein kinase domain-containing protein</fullName>
    </recommendedName>
</protein>
<gene>
    <name evidence="2" type="ORF">COCSADRAFT_169766</name>
</gene>
<dbReference type="OMA" id="NIRYMEM"/>
<dbReference type="Gene3D" id="1.10.510.10">
    <property type="entry name" value="Transferase(Phosphotransferase) domain 1"/>
    <property type="match status" value="1"/>
</dbReference>
<dbReference type="SUPFAM" id="SSF56112">
    <property type="entry name" value="Protein kinase-like (PK-like)"/>
    <property type="match status" value="1"/>
</dbReference>
<dbReference type="HOGENOM" id="CLU_029466_1_0_1"/>
<reference evidence="2 3" key="1">
    <citation type="journal article" date="2012" name="PLoS Pathog.">
        <title>Diverse lifestyles and strategies of plant pathogenesis encoded in the genomes of eighteen Dothideomycetes fungi.</title>
        <authorList>
            <person name="Ohm R.A."/>
            <person name="Feau N."/>
            <person name="Henrissat B."/>
            <person name="Schoch C.L."/>
            <person name="Horwitz B.A."/>
            <person name="Barry K.W."/>
            <person name="Condon B.J."/>
            <person name="Copeland A.C."/>
            <person name="Dhillon B."/>
            <person name="Glaser F."/>
            <person name="Hesse C.N."/>
            <person name="Kosti I."/>
            <person name="LaButti K."/>
            <person name="Lindquist E.A."/>
            <person name="Lucas S."/>
            <person name="Salamov A.A."/>
            <person name="Bradshaw R.E."/>
            <person name="Ciuffetti L."/>
            <person name="Hamelin R.C."/>
            <person name="Kema G.H.J."/>
            <person name="Lawrence C."/>
            <person name="Scott J.A."/>
            <person name="Spatafora J.W."/>
            <person name="Turgeon B.G."/>
            <person name="de Wit P.J.G.M."/>
            <person name="Zhong S."/>
            <person name="Goodwin S.B."/>
            <person name="Grigoriev I.V."/>
        </authorList>
    </citation>
    <scope>NUCLEOTIDE SEQUENCE [LARGE SCALE GENOMIC DNA]</scope>
    <source>
        <strain evidence="3">ND90Pr / ATCC 201652</strain>
    </source>
</reference>
<dbReference type="GO" id="GO:0004674">
    <property type="term" value="F:protein serine/threonine kinase activity"/>
    <property type="evidence" value="ECO:0007669"/>
    <property type="project" value="TreeGrafter"/>
</dbReference>
<evidence type="ECO:0000259" key="1">
    <source>
        <dbReference type="PROSITE" id="PS50011"/>
    </source>
</evidence>
<sequence length="438" mass="49358">MSRSKSRERPQPCALFSLIPLNKQTVEQIARGIIIGFQISSKTRYTLATIGRTGDITDGDSPISRTQCFFETHKDTKEMLLCNRSSSWSTQDFDPKALQFESKRPDRQVVVTEGINNRFGFGGVGHKYFQFEIYRHKRPSNFYKKIADQDDHPRFARTVDDLIPTALPSTRIHTPAVHARSCRGLAKTIRYYKKIEIGGSSRWEVYKTVNPNIVEFISAQGFGGTDLEILTHFREGDTADLIKKEVFTRDTQLVKYLLCQMLQALDYLASQGIMHRGVKPENILYQALPDGGYTFQLTEFGVCSAIADARTLVRFPTFIAPKFFSGAKQAYKVDIWSLYVTLAYALNVDGLWEKRFDTPWLSMIAVQGAADNRSFSCVQGMAIVDLEARASAADMLDKLFNGGRRSTPRGLLKSAPLADNTAVSPQKERKLAINKKFS</sequence>
<dbReference type="OrthoDB" id="4062651at2759"/>
<dbReference type="GO" id="GO:0005524">
    <property type="term" value="F:ATP binding"/>
    <property type="evidence" value="ECO:0007669"/>
    <property type="project" value="InterPro"/>
</dbReference>
<dbReference type="RefSeq" id="XP_007698464.1">
    <property type="nucleotide sequence ID" value="XM_007700274.1"/>
</dbReference>
<organism evidence="2 3">
    <name type="scientific">Cochliobolus sativus (strain ND90Pr / ATCC 201652)</name>
    <name type="common">Common root rot and spot blotch fungus</name>
    <name type="synonym">Bipolaris sorokiniana</name>
    <dbReference type="NCBI Taxonomy" id="665912"/>
    <lineage>
        <taxon>Eukaryota</taxon>
        <taxon>Fungi</taxon>
        <taxon>Dikarya</taxon>
        <taxon>Ascomycota</taxon>
        <taxon>Pezizomycotina</taxon>
        <taxon>Dothideomycetes</taxon>
        <taxon>Pleosporomycetidae</taxon>
        <taxon>Pleosporales</taxon>
        <taxon>Pleosporineae</taxon>
        <taxon>Pleosporaceae</taxon>
        <taxon>Bipolaris</taxon>
    </lineage>
</organism>
<dbReference type="STRING" id="665912.M2SD86"/>
<keyword evidence="3" id="KW-1185">Reference proteome</keyword>
<dbReference type="SMART" id="SM00220">
    <property type="entry name" value="S_TKc"/>
    <property type="match status" value="1"/>
</dbReference>
<dbReference type="EMBL" id="KB445641">
    <property type="protein sequence ID" value="EMD65263.1"/>
    <property type="molecule type" value="Genomic_DNA"/>
</dbReference>
<dbReference type="InterPro" id="IPR011009">
    <property type="entry name" value="Kinase-like_dom_sf"/>
</dbReference>